<accession>A0AAN7PGG9</accession>
<comment type="caution">
    <text evidence="2">The sequence shown here is derived from an EMBL/GenBank/DDBJ whole genome shotgun (WGS) entry which is preliminary data.</text>
</comment>
<evidence type="ECO:0000313" key="2">
    <source>
        <dbReference type="EMBL" id="KAK4825773.1"/>
    </source>
</evidence>
<sequence>MRSSVPELFALVVAVIHISLNLSRDEKELVIVDYIFDRNQCGKGDPTRWRSVPWSARGKGQIAGAPRALIHCLERVSSNQSHVQTQAKMLCIGFLEQDNNFYSSQSFPWVVLNLIFFSDRKGLEDCDQEHRV</sequence>
<feature type="chain" id="PRO_5043056030" evidence="1">
    <location>
        <begin position="24"/>
        <end position="132"/>
    </location>
</feature>
<feature type="signal peptide" evidence="1">
    <location>
        <begin position="1"/>
        <end position="23"/>
    </location>
</feature>
<dbReference type="AlphaFoldDB" id="A0AAN7PGG9"/>
<reference evidence="2 3" key="1">
    <citation type="journal article" date="2023" name="J. Hered.">
        <title>Chromosome-level genome of the wood stork (Mycteria americana) provides insight into avian chromosome evolution.</title>
        <authorList>
            <person name="Flamio R. Jr."/>
            <person name="Ramstad K.M."/>
        </authorList>
    </citation>
    <scope>NUCLEOTIDE SEQUENCE [LARGE SCALE GENOMIC DNA]</scope>
    <source>
        <strain evidence="2">JAX WOST 10</strain>
    </source>
</reference>
<gene>
    <name evidence="2" type="ORF">QYF61_002336</name>
</gene>
<keyword evidence="1" id="KW-0732">Signal</keyword>
<keyword evidence="3" id="KW-1185">Reference proteome</keyword>
<protein>
    <submittedName>
        <fullName evidence="2">Uncharacterized protein</fullName>
    </submittedName>
</protein>
<dbReference type="Proteomes" id="UP001333110">
    <property type="component" value="Unassembled WGS sequence"/>
</dbReference>
<evidence type="ECO:0000256" key="1">
    <source>
        <dbReference type="SAM" id="SignalP"/>
    </source>
</evidence>
<dbReference type="EMBL" id="JAUNZN010000002">
    <property type="protein sequence ID" value="KAK4825773.1"/>
    <property type="molecule type" value="Genomic_DNA"/>
</dbReference>
<evidence type="ECO:0000313" key="3">
    <source>
        <dbReference type="Proteomes" id="UP001333110"/>
    </source>
</evidence>
<organism evidence="2 3">
    <name type="scientific">Mycteria americana</name>
    <name type="common">Wood stork</name>
    <dbReference type="NCBI Taxonomy" id="33587"/>
    <lineage>
        <taxon>Eukaryota</taxon>
        <taxon>Metazoa</taxon>
        <taxon>Chordata</taxon>
        <taxon>Craniata</taxon>
        <taxon>Vertebrata</taxon>
        <taxon>Euteleostomi</taxon>
        <taxon>Archelosauria</taxon>
        <taxon>Archosauria</taxon>
        <taxon>Dinosauria</taxon>
        <taxon>Saurischia</taxon>
        <taxon>Theropoda</taxon>
        <taxon>Coelurosauria</taxon>
        <taxon>Aves</taxon>
        <taxon>Neognathae</taxon>
        <taxon>Neoaves</taxon>
        <taxon>Aequornithes</taxon>
        <taxon>Ciconiiformes</taxon>
        <taxon>Ciconiidae</taxon>
        <taxon>Mycteria</taxon>
    </lineage>
</organism>
<proteinExistence type="predicted"/>
<name>A0AAN7PGG9_MYCAM</name>